<dbReference type="Proteomes" id="UP000020529">
    <property type="component" value="Unassembled WGS sequence"/>
</dbReference>
<accession>A0A015SJF7</accession>
<protein>
    <submittedName>
        <fullName evidence="1">Uncharacterized protein</fullName>
    </submittedName>
</protein>
<sequence length="53" mass="6061">MAKGSLLRKRYTSQFCTKYYPFLLKDYTQSGCSKNHILAATTIVKIFIGIKNV</sequence>
<name>A0A015SJF7_BACFG</name>
<dbReference type="PATRIC" id="fig|1339315.3.peg.4598"/>
<evidence type="ECO:0000313" key="2">
    <source>
        <dbReference type="Proteomes" id="UP000020529"/>
    </source>
</evidence>
<reference evidence="1 2" key="1">
    <citation type="submission" date="2014-02" db="EMBL/GenBank/DDBJ databases">
        <authorList>
            <person name="Sears C."/>
            <person name="Carroll K."/>
            <person name="Sack B.R."/>
            <person name="Qadri F."/>
            <person name="Myers L.L."/>
            <person name="Chung G.-T."/>
            <person name="Escheverria P."/>
            <person name="Fraser C.M."/>
            <person name="Sadzewicz L."/>
            <person name="Shefchek K.A."/>
            <person name="Tallon L."/>
            <person name="Das S.P."/>
            <person name="Daugherty S."/>
            <person name="Mongodin E.F."/>
        </authorList>
    </citation>
    <scope>NUCLEOTIDE SEQUENCE [LARGE SCALE GENOMIC DNA]</scope>
    <source>
        <strain evidence="2">3988T(B)14</strain>
    </source>
</reference>
<dbReference type="AlphaFoldDB" id="A0A015SJF7"/>
<evidence type="ECO:0000313" key="1">
    <source>
        <dbReference type="EMBL" id="EXY72364.1"/>
    </source>
</evidence>
<proteinExistence type="predicted"/>
<comment type="caution">
    <text evidence="1">The sequence shown here is derived from an EMBL/GenBank/DDBJ whole genome shotgun (WGS) entry which is preliminary data.</text>
</comment>
<dbReference type="EMBL" id="JGCY01000408">
    <property type="protein sequence ID" value="EXY72364.1"/>
    <property type="molecule type" value="Genomic_DNA"/>
</dbReference>
<organism evidence="1 2">
    <name type="scientific">Bacteroides fragilis str. 3988T(B)14</name>
    <dbReference type="NCBI Taxonomy" id="1339315"/>
    <lineage>
        <taxon>Bacteria</taxon>
        <taxon>Pseudomonadati</taxon>
        <taxon>Bacteroidota</taxon>
        <taxon>Bacteroidia</taxon>
        <taxon>Bacteroidales</taxon>
        <taxon>Bacteroidaceae</taxon>
        <taxon>Bacteroides</taxon>
    </lineage>
</organism>
<gene>
    <name evidence="1" type="ORF">M124_3970</name>
</gene>